<gene>
    <name evidence="1" type="ORF">EV652_1017</name>
</gene>
<reference evidence="1 2" key="1">
    <citation type="journal article" date="2015" name="Stand. Genomic Sci.">
        <title>Genomic Encyclopedia of Bacterial and Archaeal Type Strains, Phase III: the genomes of soil and plant-associated and newly described type strains.</title>
        <authorList>
            <person name="Whitman W.B."/>
            <person name="Woyke T."/>
            <person name="Klenk H.P."/>
            <person name="Zhou Y."/>
            <person name="Lilburn T.G."/>
            <person name="Beck B.J."/>
            <person name="De Vos P."/>
            <person name="Vandamme P."/>
            <person name="Eisen J.A."/>
            <person name="Garrity G."/>
            <person name="Hugenholtz P."/>
            <person name="Kyrpides N.C."/>
        </authorList>
    </citation>
    <scope>NUCLEOTIDE SEQUENCE [LARGE SCALE GENOMIC DNA]</scope>
    <source>
        <strain evidence="1 2">VKM Ac-2572</strain>
    </source>
</reference>
<proteinExistence type="predicted"/>
<dbReference type="Proteomes" id="UP000294508">
    <property type="component" value="Unassembled WGS sequence"/>
</dbReference>
<dbReference type="AlphaFoldDB" id="A0A4R2HVN5"/>
<evidence type="ECO:0000313" key="2">
    <source>
        <dbReference type="Proteomes" id="UP000294508"/>
    </source>
</evidence>
<keyword evidence="2" id="KW-1185">Reference proteome</keyword>
<dbReference type="InterPro" id="IPR027417">
    <property type="entry name" value="P-loop_NTPase"/>
</dbReference>
<dbReference type="SUPFAM" id="SSF52540">
    <property type="entry name" value="P-loop containing nucleoside triphosphate hydrolases"/>
    <property type="match status" value="1"/>
</dbReference>
<accession>A0A4R2HVN5</accession>
<dbReference type="Gene3D" id="3.40.50.300">
    <property type="entry name" value="P-loop containing nucleotide triphosphate hydrolases"/>
    <property type="match status" value="1"/>
</dbReference>
<evidence type="ECO:0000313" key="1">
    <source>
        <dbReference type="EMBL" id="TCO35129.1"/>
    </source>
</evidence>
<sequence length="169" mass="18550">MTHPPLILTGGPAVGKSVTARALAEGRPRCAFIDVDDVRQFVVTGAAAPWEGKEGREQQRLGVTNACGLARNFLAMGIEVVVADVLTPETCDLYRRELPGCLIVHMTLGLPEAMRRAASRKIWLTDDEFRMLHEADAANPPDADHRIQVDALNVQNQTEKVARLWAEGR</sequence>
<dbReference type="EMBL" id="SLWN01000001">
    <property type="protein sequence ID" value="TCO35129.1"/>
    <property type="molecule type" value="Genomic_DNA"/>
</dbReference>
<evidence type="ECO:0008006" key="3">
    <source>
        <dbReference type="Google" id="ProtNLM"/>
    </source>
</evidence>
<comment type="caution">
    <text evidence="1">The sequence shown here is derived from an EMBL/GenBank/DDBJ whole genome shotgun (WGS) entry which is preliminary data.</text>
</comment>
<organism evidence="1 2">
    <name type="scientific">Kribbella steppae</name>
    <dbReference type="NCBI Taxonomy" id="2512223"/>
    <lineage>
        <taxon>Bacteria</taxon>
        <taxon>Bacillati</taxon>
        <taxon>Actinomycetota</taxon>
        <taxon>Actinomycetes</taxon>
        <taxon>Propionibacteriales</taxon>
        <taxon>Kribbellaceae</taxon>
        <taxon>Kribbella</taxon>
    </lineage>
</organism>
<name>A0A4R2HVN5_9ACTN</name>
<protein>
    <recommendedName>
        <fullName evidence="3">Shikimate kinase</fullName>
    </recommendedName>
</protein>